<dbReference type="Proteomes" id="UP000428330">
    <property type="component" value="Chromosome"/>
</dbReference>
<dbReference type="PANTHER" id="PTHR30154:SF0">
    <property type="entry name" value="LEUCINE-RESPONSIVE REGULATORY PROTEIN"/>
    <property type="match status" value="1"/>
</dbReference>
<dbReference type="SMART" id="SM00344">
    <property type="entry name" value="HTH_ASNC"/>
    <property type="match status" value="1"/>
</dbReference>
<gene>
    <name evidence="6" type="ORF">EI983_15890</name>
</gene>
<evidence type="ECO:0000256" key="2">
    <source>
        <dbReference type="ARBA" id="ARBA00023125"/>
    </source>
</evidence>
<dbReference type="InterPro" id="IPR011008">
    <property type="entry name" value="Dimeric_a/b-barrel"/>
</dbReference>
<dbReference type="KEGG" id="rom:EI983_15890"/>
<keyword evidence="2" id="KW-0238">DNA-binding</keyword>
<feature type="domain" description="HTH asnC-type" evidence="5">
    <location>
        <begin position="1"/>
        <end position="62"/>
    </location>
</feature>
<dbReference type="InterPro" id="IPR019888">
    <property type="entry name" value="Tscrpt_reg_AsnC-like"/>
</dbReference>
<dbReference type="InterPro" id="IPR000485">
    <property type="entry name" value="AsnC-type_HTH_dom"/>
</dbReference>
<evidence type="ECO:0000313" key="7">
    <source>
        <dbReference type="Proteomes" id="UP000428330"/>
    </source>
</evidence>
<dbReference type="PROSITE" id="PS50956">
    <property type="entry name" value="HTH_ASNC_2"/>
    <property type="match status" value="1"/>
</dbReference>
<dbReference type="CDD" id="cd00090">
    <property type="entry name" value="HTH_ARSR"/>
    <property type="match status" value="1"/>
</dbReference>
<dbReference type="AlphaFoldDB" id="A0A6I6IW71"/>
<keyword evidence="7" id="KW-1185">Reference proteome</keyword>
<dbReference type="EMBL" id="CP034348">
    <property type="protein sequence ID" value="QGX99666.1"/>
    <property type="molecule type" value="Genomic_DNA"/>
</dbReference>
<dbReference type="GO" id="GO:0043201">
    <property type="term" value="P:response to L-leucine"/>
    <property type="evidence" value="ECO:0007669"/>
    <property type="project" value="TreeGrafter"/>
</dbReference>
<dbReference type="Pfam" id="PF13412">
    <property type="entry name" value="HTH_24"/>
    <property type="match status" value="1"/>
</dbReference>
<evidence type="ECO:0000256" key="1">
    <source>
        <dbReference type="ARBA" id="ARBA00023015"/>
    </source>
</evidence>
<dbReference type="Gene3D" id="3.30.70.920">
    <property type="match status" value="1"/>
</dbReference>
<keyword evidence="3" id="KW-0010">Activator</keyword>
<dbReference type="PRINTS" id="PR00033">
    <property type="entry name" value="HTHASNC"/>
</dbReference>
<dbReference type="InterPro" id="IPR019887">
    <property type="entry name" value="Tscrpt_reg_AsnC/Lrp_C"/>
</dbReference>
<dbReference type="PROSITE" id="PS00519">
    <property type="entry name" value="HTH_ASNC_1"/>
    <property type="match status" value="1"/>
</dbReference>
<sequence length="147" mass="15988">MDQINKNILQELGQNGRISNLELADKVGLSPSACLRRVQDLERRGVIRGYRVVLDKSALGAGFVAYAAVGLNSHTKASQEAFERAMAVAPEVVECHNITGTVEYLLRIEVADLAAYKSFHTDVIGTLPQVNSITSYVVMGSPKDERA</sequence>
<dbReference type="OrthoDB" id="9802341at2"/>
<dbReference type="RefSeq" id="WP_157708347.1">
    <property type="nucleotide sequence ID" value="NZ_CP034348.1"/>
</dbReference>
<dbReference type="InterPro" id="IPR011991">
    <property type="entry name" value="ArsR-like_HTH"/>
</dbReference>
<name>A0A6I6IW71_9RHOB</name>
<proteinExistence type="predicted"/>
<dbReference type="Gene3D" id="1.10.10.10">
    <property type="entry name" value="Winged helix-like DNA-binding domain superfamily/Winged helix DNA-binding domain"/>
    <property type="match status" value="1"/>
</dbReference>
<reference evidence="7" key="1">
    <citation type="submission" date="2018-12" db="EMBL/GenBank/DDBJ databases">
        <title>Complete genome sequence of Roseovarius sp. MME-070.</title>
        <authorList>
            <person name="Nam Y.-D."/>
            <person name="Kang J."/>
            <person name="Chung W.-H."/>
            <person name="Park Y.S."/>
        </authorList>
    </citation>
    <scope>NUCLEOTIDE SEQUENCE [LARGE SCALE GENOMIC DNA]</scope>
    <source>
        <strain evidence="7">MME-070</strain>
    </source>
</reference>
<dbReference type="GO" id="GO:0043565">
    <property type="term" value="F:sequence-specific DNA binding"/>
    <property type="evidence" value="ECO:0007669"/>
    <property type="project" value="InterPro"/>
</dbReference>
<dbReference type="InterPro" id="IPR019885">
    <property type="entry name" value="Tscrpt_reg_HTH_AsnC-type_CS"/>
</dbReference>
<dbReference type="GO" id="GO:0006355">
    <property type="term" value="P:regulation of DNA-templated transcription"/>
    <property type="evidence" value="ECO:0007669"/>
    <property type="project" value="UniProtKB-ARBA"/>
</dbReference>
<dbReference type="Pfam" id="PF01037">
    <property type="entry name" value="AsnC_trans_reg"/>
    <property type="match status" value="1"/>
</dbReference>
<accession>A0A6I6IW71</accession>
<evidence type="ECO:0000256" key="3">
    <source>
        <dbReference type="ARBA" id="ARBA00023159"/>
    </source>
</evidence>
<dbReference type="FunFam" id="1.10.10.10:FF:000186">
    <property type="entry name" value="AsnC family transcriptional regulator"/>
    <property type="match status" value="1"/>
</dbReference>
<dbReference type="SUPFAM" id="SSF46785">
    <property type="entry name" value="Winged helix' DNA-binding domain"/>
    <property type="match status" value="1"/>
</dbReference>
<dbReference type="GO" id="GO:0005829">
    <property type="term" value="C:cytosol"/>
    <property type="evidence" value="ECO:0007669"/>
    <property type="project" value="TreeGrafter"/>
</dbReference>
<keyword evidence="1" id="KW-0805">Transcription regulation</keyword>
<keyword evidence="4" id="KW-0804">Transcription</keyword>
<protein>
    <submittedName>
        <fullName evidence="6">Lrp/AsnC family transcriptional regulator</fullName>
    </submittedName>
</protein>
<dbReference type="PANTHER" id="PTHR30154">
    <property type="entry name" value="LEUCINE-RESPONSIVE REGULATORY PROTEIN"/>
    <property type="match status" value="1"/>
</dbReference>
<evidence type="ECO:0000259" key="5">
    <source>
        <dbReference type="PROSITE" id="PS50956"/>
    </source>
</evidence>
<dbReference type="SUPFAM" id="SSF54909">
    <property type="entry name" value="Dimeric alpha+beta barrel"/>
    <property type="match status" value="1"/>
</dbReference>
<dbReference type="InterPro" id="IPR036390">
    <property type="entry name" value="WH_DNA-bd_sf"/>
</dbReference>
<dbReference type="GO" id="GO:0006524">
    <property type="term" value="P:alanine catabolic process"/>
    <property type="evidence" value="ECO:0007669"/>
    <property type="project" value="TreeGrafter"/>
</dbReference>
<evidence type="ECO:0000313" key="6">
    <source>
        <dbReference type="EMBL" id="QGX99666.1"/>
    </source>
</evidence>
<dbReference type="InterPro" id="IPR036388">
    <property type="entry name" value="WH-like_DNA-bd_sf"/>
</dbReference>
<organism evidence="6 7">
    <name type="scientific">Roseovarius faecimaris</name>
    <dbReference type="NCBI Taxonomy" id="2494550"/>
    <lineage>
        <taxon>Bacteria</taxon>
        <taxon>Pseudomonadati</taxon>
        <taxon>Pseudomonadota</taxon>
        <taxon>Alphaproteobacteria</taxon>
        <taxon>Rhodobacterales</taxon>
        <taxon>Roseobacteraceae</taxon>
        <taxon>Roseovarius</taxon>
    </lineage>
</organism>
<evidence type="ECO:0000256" key="4">
    <source>
        <dbReference type="ARBA" id="ARBA00023163"/>
    </source>
</evidence>